<comment type="caution">
    <text evidence="2">The sequence shown here is derived from an EMBL/GenBank/DDBJ whole genome shotgun (WGS) entry which is preliminary data.</text>
</comment>
<keyword evidence="3" id="KW-1185">Reference proteome</keyword>
<dbReference type="Proteomes" id="UP001595615">
    <property type="component" value="Unassembled WGS sequence"/>
</dbReference>
<keyword evidence="1" id="KW-0472">Membrane</keyword>
<keyword evidence="1" id="KW-1133">Transmembrane helix</keyword>
<organism evidence="2 3">
    <name type="scientific">Sphingoaurantiacus capsulatus</name>
    <dbReference type="NCBI Taxonomy" id="1771310"/>
    <lineage>
        <taxon>Bacteria</taxon>
        <taxon>Pseudomonadati</taxon>
        <taxon>Pseudomonadota</taxon>
        <taxon>Alphaproteobacteria</taxon>
        <taxon>Sphingomonadales</taxon>
        <taxon>Sphingosinicellaceae</taxon>
        <taxon>Sphingoaurantiacus</taxon>
    </lineage>
</organism>
<sequence length="98" mass="10191">MTAAVANRPSLFARKDTIFGACEGLGEDFGFNAQYLRVVLAGLIFFSPLVAVGAYATIAVAVFASRMLFPNRKRAAAAAAEPVALVNQNDAAPLAMAA</sequence>
<keyword evidence="1" id="KW-0812">Transmembrane</keyword>
<evidence type="ECO:0000313" key="3">
    <source>
        <dbReference type="Proteomes" id="UP001595615"/>
    </source>
</evidence>
<evidence type="ECO:0000313" key="2">
    <source>
        <dbReference type="EMBL" id="MFC3711168.1"/>
    </source>
</evidence>
<proteinExistence type="predicted"/>
<dbReference type="EMBL" id="JBHRXV010000001">
    <property type="protein sequence ID" value="MFC3711168.1"/>
    <property type="molecule type" value="Genomic_DNA"/>
</dbReference>
<name>A0ABV7X5Z8_9SPHN</name>
<reference evidence="3" key="1">
    <citation type="journal article" date="2019" name="Int. J. Syst. Evol. Microbiol.">
        <title>The Global Catalogue of Microorganisms (GCM) 10K type strain sequencing project: providing services to taxonomists for standard genome sequencing and annotation.</title>
        <authorList>
            <consortium name="The Broad Institute Genomics Platform"/>
            <consortium name="The Broad Institute Genome Sequencing Center for Infectious Disease"/>
            <person name="Wu L."/>
            <person name="Ma J."/>
        </authorList>
    </citation>
    <scope>NUCLEOTIDE SEQUENCE [LARGE SCALE GENOMIC DNA]</scope>
    <source>
        <strain evidence="3">KCTC 42644</strain>
    </source>
</reference>
<feature type="transmembrane region" description="Helical" evidence="1">
    <location>
        <begin position="38"/>
        <end position="64"/>
    </location>
</feature>
<gene>
    <name evidence="2" type="ORF">ACFOMD_01205</name>
</gene>
<protein>
    <submittedName>
        <fullName evidence="2">PspC domain-containing protein</fullName>
    </submittedName>
</protein>
<accession>A0ABV7X5Z8</accession>
<evidence type="ECO:0000256" key="1">
    <source>
        <dbReference type="SAM" id="Phobius"/>
    </source>
</evidence>
<dbReference type="RefSeq" id="WP_380855554.1">
    <property type="nucleotide sequence ID" value="NZ_JBHRXV010000001.1"/>
</dbReference>